<organism evidence="3 4">
    <name type="scientific">Halteria grandinella</name>
    <dbReference type="NCBI Taxonomy" id="5974"/>
    <lineage>
        <taxon>Eukaryota</taxon>
        <taxon>Sar</taxon>
        <taxon>Alveolata</taxon>
        <taxon>Ciliophora</taxon>
        <taxon>Intramacronucleata</taxon>
        <taxon>Spirotrichea</taxon>
        <taxon>Stichotrichia</taxon>
        <taxon>Sporadotrichida</taxon>
        <taxon>Halteriidae</taxon>
        <taxon>Halteria</taxon>
    </lineage>
</organism>
<evidence type="ECO:0000313" key="3">
    <source>
        <dbReference type="EMBL" id="TNV78319.1"/>
    </source>
</evidence>
<comment type="caution">
    <text evidence="3">The sequence shown here is derived from an EMBL/GenBank/DDBJ whole genome shotgun (WGS) entry which is preliminary data.</text>
</comment>
<proteinExistence type="predicted"/>
<sequence>MGDCIKSLLKNRKLLDQTVAVSSSDHNQRNLQARLYECYDKINNDRERFEAEIKLKDEKILELEETILKHTKTIASLSQDRYSERAPQDEAEQIQKQQEEINRLKETNLVYKVKIDQLQEQITNQHMQMVKSDQEETKQQEESVEKEEIQPDIPIEVVTLENFLPVQEGAVVMKDNSNKNLEEEVESFMIDVNTKTNAISKVMKVFRVMQDRLRLKIDDDNCVWRYFMMGECQGYSDLKKKGYNLFIIQEQTIIKGNASSDHSVGLYFNMFDLDWRKSSEFQFVKNFKLITLSRMTTFPILMDRVEIKFNNKSNEIIARLKGHIRTENKFELSKPFCLLQID</sequence>
<feature type="region of interest" description="Disordered" evidence="2">
    <location>
        <begin position="129"/>
        <end position="148"/>
    </location>
</feature>
<protein>
    <submittedName>
        <fullName evidence="3">Uncharacterized protein</fullName>
    </submittedName>
</protein>
<feature type="coiled-coil region" evidence="1">
    <location>
        <begin position="39"/>
        <end position="66"/>
    </location>
</feature>
<reference evidence="3" key="1">
    <citation type="submission" date="2019-06" db="EMBL/GenBank/DDBJ databases">
        <authorList>
            <person name="Zheng W."/>
        </authorList>
    </citation>
    <scope>NUCLEOTIDE SEQUENCE</scope>
    <source>
        <strain evidence="3">QDHG01</strain>
    </source>
</reference>
<dbReference type="EMBL" id="RRYP01010528">
    <property type="protein sequence ID" value="TNV78319.1"/>
    <property type="molecule type" value="Genomic_DNA"/>
</dbReference>
<evidence type="ECO:0000256" key="1">
    <source>
        <dbReference type="SAM" id="Coils"/>
    </source>
</evidence>
<dbReference type="AlphaFoldDB" id="A0A8J8T147"/>
<evidence type="ECO:0000313" key="4">
    <source>
        <dbReference type="Proteomes" id="UP000785679"/>
    </source>
</evidence>
<feature type="compositionally biased region" description="Basic and acidic residues" evidence="2">
    <location>
        <begin position="132"/>
        <end position="148"/>
    </location>
</feature>
<name>A0A8J8T147_HALGN</name>
<keyword evidence="4" id="KW-1185">Reference proteome</keyword>
<accession>A0A8J8T147</accession>
<evidence type="ECO:0000256" key="2">
    <source>
        <dbReference type="SAM" id="MobiDB-lite"/>
    </source>
</evidence>
<keyword evidence="1" id="KW-0175">Coiled coil</keyword>
<gene>
    <name evidence="3" type="ORF">FGO68_gene11707</name>
</gene>
<dbReference type="Proteomes" id="UP000785679">
    <property type="component" value="Unassembled WGS sequence"/>
</dbReference>